<keyword evidence="2" id="KW-1185">Reference proteome</keyword>
<dbReference type="AlphaFoldDB" id="A0A2S7EQ75"/>
<name>A0A2S7EQ75_9XANT</name>
<gene>
    <name evidence="1" type="ORF">XhyaCFBP1156_19370</name>
</gene>
<accession>A0A2S7EQ75</accession>
<reference evidence="2" key="1">
    <citation type="submission" date="2016-08" db="EMBL/GenBank/DDBJ databases">
        <authorList>
            <person name="Merda D."/>
            <person name="Briand M."/>
            <person name="Taghouti G."/>
            <person name="Carrere S."/>
            <person name="Gouzy J."/>
            <person name="Portier P."/>
            <person name="Jacques M.-A."/>
            <person name="Fischer-Le Saux M."/>
        </authorList>
    </citation>
    <scope>NUCLEOTIDE SEQUENCE [LARGE SCALE GENOMIC DNA]</scope>
    <source>
        <strain evidence="2">CFBP1156</strain>
    </source>
</reference>
<evidence type="ECO:0000313" key="2">
    <source>
        <dbReference type="Proteomes" id="UP000238261"/>
    </source>
</evidence>
<evidence type="ECO:0008006" key="3">
    <source>
        <dbReference type="Google" id="ProtNLM"/>
    </source>
</evidence>
<dbReference type="Proteomes" id="UP000238261">
    <property type="component" value="Unassembled WGS sequence"/>
</dbReference>
<protein>
    <recommendedName>
        <fullName evidence="3">Avirulence protein</fullName>
    </recommendedName>
</protein>
<dbReference type="OrthoDB" id="7065981at2"/>
<organism evidence="1 2">
    <name type="scientific">Xanthomonas hyacinthi</name>
    <dbReference type="NCBI Taxonomy" id="56455"/>
    <lineage>
        <taxon>Bacteria</taxon>
        <taxon>Pseudomonadati</taxon>
        <taxon>Pseudomonadota</taxon>
        <taxon>Gammaproteobacteria</taxon>
        <taxon>Lysobacterales</taxon>
        <taxon>Lysobacteraceae</taxon>
        <taxon>Xanthomonas</taxon>
    </lineage>
</organism>
<evidence type="ECO:0000313" key="1">
    <source>
        <dbReference type="EMBL" id="PPU95261.1"/>
    </source>
</evidence>
<proteinExistence type="predicted"/>
<dbReference type="EMBL" id="MDEG01000031">
    <property type="protein sequence ID" value="PPU95261.1"/>
    <property type="molecule type" value="Genomic_DNA"/>
</dbReference>
<sequence>MTDGMELCVAVAVGGESQTKGKGKARVFHVMPENRMAQWEIKDYIQKLKKDGYTAKVAIHGGDNTSDASMKKIMAINTVLQQLSVPVEFSAVGDGCKANGNGPLGAVVEEDGSVRFVTKLVT</sequence>
<comment type="caution">
    <text evidence="1">The sequence shown here is derived from an EMBL/GenBank/DDBJ whole genome shotgun (WGS) entry which is preliminary data.</text>
</comment>